<dbReference type="AlphaFoldDB" id="A0A6A7ZKZ0"/>
<accession>A0A6A7ZKZ0</accession>
<name>A0A6A7ZKZ0_RHIML</name>
<protein>
    <submittedName>
        <fullName evidence="1">Uncharacterized protein</fullName>
    </submittedName>
</protein>
<evidence type="ECO:0000313" key="1">
    <source>
        <dbReference type="EMBL" id="MQW02899.1"/>
    </source>
</evidence>
<comment type="caution">
    <text evidence="1">The sequence shown here is derived from an EMBL/GenBank/DDBJ whole genome shotgun (WGS) entry which is preliminary data.</text>
</comment>
<proteinExistence type="predicted"/>
<dbReference type="EMBL" id="WISP01000030">
    <property type="protein sequence ID" value="MQW02899.1"/>
    <property type="molecule type" value="Genomic_DNA"/>
</dbReference>
<gene>
    <name evidence="1" type="ORF">GHK45_03415</name>
</gene>
<reference evidence="1" key="1">
    <citation type="journal article" date="2013" name="Genome Biol.">
        <title>Comparative genomics of the core and accessory genomes of 48 Sinorhizobium strains comprising five genospecies.</title>
        <authorList>
            <person name="Sugawara M."/>
            <person name="Epstein B."/>
            <person name="Badgley B.D."/>
            <person name="Unno T."/>
            <person name="Xu L."/>
            <person name="Reese J."/>
            <person name="Gyaneshwar P."/>
            <person name="Denny R."/>
            <person name="Mudge J."/>
            <person name="Bharti A.K."/>
            <person name="Farmer A.D."/>
            <person name="May G.D."/>
            <person name="Woodward J.E."/>
            <person name="Medigue C."/>
            <person name="Vallenet D."/>
            <person name="Lajus A."/>
            <person name="Rouy Z."/>
            <person name="Martinez-Vaz B."/>
            <person name="Tiffin P."/>
            <person name="Young N.D."/>
            <person name="Sadowsky M.J."/>
        </authorList>
    </citation>
    <scope>NUCLEOTIDE SEQUENCE</scope>
    <source>
        <strain evidence="1">M30</strain>
    </source>
</reference>
<sequence length="151" mass="16514">MCFGKQAPSHPIPEHGMGSRTTGYIARRLAGAACRVSQACDHTDVCACIRGLIAAGAAIDLSAWMEVPQNGFWAGRFFPISPASGRYGRGTPNRFNTPSPVRHLVPGEKRFVGKRIGKTLLEIDHDFPDTALLRLNMLSSKFWPIGLLPRQ</sequence>
<organism evidence="1">
    <name type="scientific">Rhizobium meliloti</name>
    <name type="common">Ensifer meliloti</name>
    <name type="synonym">Sinorhizobium meliloti</name>
    <dbReference type="NCBI Taxonomy" id="382"/>
    <lineage>
        <taxon>Bacteria</taxon>
        <taxon>Pseudomonadati</taxon>
        <taxon>Pseudomonadota</taxon>
        <taxon>Alphaproteobacteria</taxon>
        <taxon>Hyphomicrobiales</taxon>
        <taxon>Rhizobiaceae</taxon>
        <taxon>Sinorhizobium/Ensifer group</taxon>
        <taxon>Sinorhizobium</taxon>
    </lineage>
</organism>